<sequence>MGTVKGRRQTEVVVAGKVGVRTIEVDMEPQADMETIFCRSWVLAGSKIRSDAEEQSRSGLPFPMISGRNNSYTDTPYRDFTLQAGQDHMRVVSFCP</sequence>
<dbReference type="EnsemblPlants" id="OMERI11G10880.1">
    <property type="protein sequence ID" value="OMERI11G10880.1"/>
    <property type="gene ID" value="OMERI11G10880"/>
</dbReference>
<protein>
    <submittedName>
        <fullName evidence="1">Uncharacterized protein</fullName>
    </submittedName>
</protein>
<name>A0A0E0F5L1_9ORYZ</name>
<proteinExistence type="predicted"/>
<reference evidence="1" key="2">
    <citation type="submission" date="2018-05" db="EMBL/GenBank/DDBJ databases">
        <title>OmerRS3 (Oryza meridionalis Reference Sequence Version 3).</title>
        <authorList>
            <person name="Zhang J."/>
            <person name="Kudrna D."/>
            <person name="Lee S."/>
            <person name="Talag J."/>
            <person name="Welchert J."/>
            <person name="Wing R.A."/>
        </authorList>
    </citation>
    <scope>NUCLEOTIDE SEQUENCE [LARGE SCALE GENOMIC DNA]</scope>
    <source>
        <strain evidence="1">cv. OR44</strain>
    </source>
</reference>
<accession>A0A0E0F5L1</accession>
<dbReference type="Gramene" id="OMERI11G10880.1">
    <property type="protein sequence ID" value="OMERI11G10880.1"/>
    <property type="gene ID" value="OMERI11G10880"/>
</dbReference>
<dbReference type="HOGENOM" id="CLU_2363265_0_0_1"/>
<organism evidence="1">
    <name type="scientific">Oryza meridionalis</name>
    <dbReference type="NCBI Taxonomy" id="40149"/>
    <lineage>
        <taxon>Eukaryota</taxon>
        <taxon>Viridiplantae</taxon>
        <taxon>Streptophyta</taxon>
        <taxon>Embryophyta</taxon>
        <taxon>Tracheophyta</taxon>
        <taxon>Spermatophyta</taxon>
        <taxon>Magnoliopsida</taxon>
        <taxon>Liliopsida</taxon>
        <taxon>Poales</taxon>
        <taxon>Poaceae</taxon>
        <taxon>BOP clade</taxon>
        <taxon>Oryzoideae</taxon>
        <taxon>Oryzeae</taxon>
        <taxon>Oryzinae</taxon>
        <taxon>Oryza</taxon>
    </lineage>
</organism>
<dbReference type="AlphaFoldDB" id="A0A0E0F5L1"/>
<dbReference type="Proteomes" id="UP000008021">
    <property type="component" value="Chromosome 11"/>
</dbReference>
<evidence type="ECO:0000313" key="2">
    <source>
        <dbReference type="Proteomes" id="UP000008021"/>
    </source>
</evidence>
<keyword evidence="2" id="KW-1185">Reference proteome</keyword>
<reference evidence="1" key="1">
    <citation type="submission" date="2015-04" db="UniProtKB">
        <authorList>
            <consortium name="EnsemblPlants"/>
        </authorList>
    </citation>
    <scope>IDENTIFICATION</scope>
</reference>
<evidence type="ECO:0000313" key="1">
    <source>
        <dbReference type="EnsemblPlants" id="OMERI11G10880.1"/>
    </source>
</evidence>